<evidence type="ECO:0000313" key="5">
    <source>
        <dbReference type="WBParaSite" id="DME_0000542001-mRNA-1"/>
    </source>
</evidence>
<proteinExistence type="predicted"/>
<reference evidence="5" key="1">
    <citation type="submission" date="2017-02" db="UniProtKB">
        <authorList>
            <consortium name="WormBaseParasite"/>
        </authorList>
    </citation>
    <scope>IDENTIFICATION</scope>
</reference>
<evidence type="ECO:0000313" key="2">
    <source>
        <dbReference type="EMBL" id="VDN59246.1"/>
    </source>
</evidence>
<dbReference type="Proteomes" id="UP000274756">
    <property type="component" value="Unassembled WGS sequence"/>
</dbReference>
<dbReference type="WBParaSite" id="DME_0000542001-mRNA-1">
    <property type="protein sequence ID" value="DME_0000542001-mRNA-1"/>
    <property type="gene ID" value="DME_0000542001"/>
</dbReference>
<dbReference type="Proteomes" id="UP000038040">
    <property type="component" value="Unplaced"/>
</dbReference>
<protein>
    <submittedName>
        <fullName evidence="2 5">Uncharacterized protein</fullName>
    </submittedName>
</protein>
<gene>
    <name evidence="2" type="ORF">DME_LOCUS9219</name>
</gene>
<dbReference type="OrthoDB" id="5817291at2759"/>
<dbReference type="EMBL" id="UYYG01001178">
    <property type="protein sequence ID" value="VDN59246.1"/>
    <property type="molecule type" value="Genomic_DNA"/>
</dbReference>
<sequence>MPMEISTCRKHYGSTENLAITGYAYKRSENFVDNRNPSIAAIKGKRTLTKMLTKAGSREIRIEERLKEKMNEIHELENDNEKLLRKIQEIETMISKSSEKNIHDKRALMEEIVELQRRLDNLTPSLAKKLKMNEGKREESALSILEAERREEIEKLIRNIRKLEMELDEQKEKERSLIDELNTIKRSLREEQLRAKKDKAIAEKVTLDENNALIRENSEKSAEISRLEMTIEDLKKEFNLRRANEISPAEYAVLDDYQNTEVVNRESRSRMQNELDALRALSESLSNENKLLRQEKASINERCDELGNTIRAEETSLKRDFELLMEKNREMEKKIASKEDEISAIRRELRSQIGRNREIQNKLNEKDDELKRANDYNENIDKQYRQLLAQLEHETALQHEKSSSAALIAFLPLLMGIELLCRTNEYEKLAKRIRELSESIKEPRTYSAASFKQSLSAFTHTILPTTNTTLDSMLKGPICSTNYRDSND</sequence>
<organism evidence="3 5">
    <name type="scientific">Dracunculus medinensis</name>
    <name type="common">Guinea worm</name>
    <dbReference type="NCBI Taxonomy" id="318479"/>
    <lineage>
        <taxon>Eukaryota</taxon>
        <taxon>Metazoa</taxon>
        <taxon>Ecdysozoa</taxon>
        <taxon>Nematoda</taxon>
        <taxon>Chromadorea</taxon>
        <taxon>Rhabditida</taxon>
        <taxon>Spirurina</taxon>
        <taxon>Dracunculoidea</taxon>
        <taxon>Dracunculidae</taxon>
        <taxon>Dracunculus</taxon>
    </lineage>
</organism>
<evidence type="ECO:0000313" key="4">
    <source>
        <dbReference type="Proteomes" id="UP000274756"/>
    </source>
</evidence>
<name>A0A0N4UDK5_DRAME</name>
<accession>A0A0N4UDK5</accession>
<evidence type="ECO:0000256" key="1">
    <source>
        <dbReference type="SAM" id="Coils"/>
    </source>
</evidence>
<feature type="coiled-coil region" evidence="1">
    <location>
        <begin position="268"/>
        <end position="390"/>
    </location>
</feature>
<feature type="coiled-coil region" evidence="1">
    <location>
        <begin position="59"/>
        <end position="100"/>
    </location>
</feature>
<keyword evidence="4" id="KW-1185">Reference proteome</keyword>
<feature type="coiled-coil region" evidence="1">
    <location>
        <begin position="146"/>
        <end position="237"/>
    </location>
</feature>
<reference evidence="2 4" key="2">
    <citation type="submission" date="2018-11" db="EMBL/GenBank/DDBJ databases">
        <authorList>
            <consortium name="Pathogen Informatics"/>
        </authorList>
    </citation>
    <scope>NUCLEOTIDE SEQUENCE [LARGE SCALE GENOMIC DNA]</scope>
</reference>
<dbReference type="AlphaFoldDB" id="A0A0N4UDK5"/>
<evidence type="ECO:0000313" key="3">
    <source>
        <dbReference type="Proteomes" id="UP000038040"/>
    </source>
</evidence>
<keyword evidence="1" id="KW-0175">Coiled coil</keyword>